<name>A0ABU2GLP7_9EURY</name>
<dbReference type="EMBL" id="JAMQOP010000005">
    <property type="protein sequence ID" value="MDS0301134.1"/>
    <property type="molecule type" value="Genomic_DNA"/>
</dbReference>
<gene>
    <name evidence="2" type="ORF">NDI76_20565</name>
</gene>
<sequence>MGGYTAVADASETVVKLLRGRMRDLLDADDVALSSPGATRANGAPRLTLFLYRTAVNPYLRNRDRLGDGPPDPGSVPLDLHYLVTAHSSDGGTDETAQSLEQHRVLGRTIQVFADNPVVSGSDLLGSLSEDRELRIVVDSQSADDAFEVWNTFTDVPYQPSLVCVVGPVFVSTEAPSPTPRVVERRVDDHLMGGTDAGE</sequence>
<dbReference type="Proteomes" id="UP001257060">
    <property type="component" value="Unassembled WGS sequence"/>
</dbReference>
<accession>A0ABU2GLP7</accession>
<evidence type="ECO:0000313" key="2">
    <source>
        <dbReference type="EMBL" id="MDS0301134.1"/>
    </source>
</evidence>
<dbReference type="InterPro" id="IPR025351">
    <property type="entry name" value="Pvc16_N"/>
</dbReference>
<feature type="domain" description="Pvc16 N-terminal" evidence="1">
    <location>
        <begin position="11"/>
        <end position="184"/>
    </location>
</feature>
<proteinExistence type="predicted"/>
<evidence type="ECO:0000259" key="1">
    <source>
        <dbReference type="Pfam" id="PF14065"/>
    </source>
</evidence>
<evidence type="ECO:0000313" key="3">
    <source>
        <dbReference type="Proteomes" id="UP001257060"/>
    </source>
</evidence>
<dbReference type="Pfam" id="PF14065">
    <property type="entry name" value="Pvc16_N"/>
    <property type="match status" value="1"/>
</dbReference>
<comment type="caution">
    <text evidence="2">The sequence shown here is derived from an EMBL/GenBank/DDBJ whole genome shotgun (WGS) entry which is preliminary data.</text>
</comment>
<organism evidence="2 3">
    <name type="scientific">Halogeometricum salsisoli</name>
    <dbReference type="NCBI Taxonomy" id="2950536"/>
    <lineage>
        <taxon>Archaea</taxon>
        <taxon>Methanobacteriati</taxon>
        <taxon>Methanobacteriota</taxon>
        <taxon>Stenosarchaea group</taxon>
        <taxon>Halobacteria</taxon>
        <taxon>Halobacteriales</taxon>
        <taxon>Haloferacaceae</taxon>
        <taxon>Halogeometricum</taxon>
    </lineage>
</organism>
<keyword evidence="3" id="KW-1185">Reference proteome</keyword>
<reference evidence="2 3" key="1">
    <citation type="submission" date="2022-06" db="EMBL/GenBank/DDBJ databases">
        <title>Halogeometricum sp. a new haloarchaeum isolate from saline soil.</title>
        <authorList>
            <person name="Strakova D."/>
            <person name="Galisteo C."/>
            <person name="Sanchez-Porro C."/>
            <person name="Ventosa A."/>
        </authorList>
    </citation>
    <scope>NUCLEOTIDE SEQUENCE [LARGE SCALE GENOMIC DNA]</scope>
    <source>
        <strain evidence="2 3">S1BR25-6</strain>
    </source>
</reference>
<dbReference type="RefSeq" id="WP_310926056.1">
    <property type="nucleotide sequence ID" value="NZ_JAMQOP010000005.1"/>
</dbReference>
<protein>
    <submittedName>
        <fullName evidence="2">DUF4255 domain-containing protein</fullName>
    </submittedName>
</protein>